<dbReference type="EMBL" id="QJVD01000014">
    <property type="protein sequence ID" value="PYI66574.1"/>
    <property type="molecule type" value="Genomic_DNA"/>
</dbReference>
<comment type="caution">
    <text evidence="1">The sequence shown here is derived from an EMBL/GenBank/DDBJ whole genome shotgun (WGS) entry which is preliminary data.</text>
</comment>
<dbReference type="Proteomes" id="UP000247832">
    <property type="component" value="Unassembled WGS sequence"/>
</dbReference>
<dbReference type="RefSeq" id="WP_110501531.1">
    <property type="nucleotide sequence ID" value="NZ_QJVD01000014.1"/>
</dbReference>
<dbReference type="AlphaFoldDB" id="A0A2V5L889"/>
<dbReference type="InterPro" id="IPR045392">
    <property type="entry name" value="DUF6519"/>
</dbReference>
<reference evidence="1 2" key="1">
    <citation type="submission" date="2018-05" db="EMBL/GenBank/DDBJ databases">
        <title>Genetic diversity of glacier-inhabiting Cryobacterium bacteria in China and description of Cryobacterium mengkeensis sp. nov. and Arthrobacter glacialis sp. nov.</title>
        <authorList>
            <person name="Liu Q."/>
            <person name="Xin Y.-H."/>
        </authorList>
    </citation>
    <scope>NUCLEOTIDE SEQUENCE [LARGE SCALE GENOMIC DNA]</scope>
    <source>
        <strain evidence="1 2">LI2</strain>
    </source>
</reference>
<name>A0A2V5L889_9MICC</name>
<proteinExistence type="predicted"/>
<dbReference type="Pfam" id="PF20129">
    <property type="entry name" value="DUF6519"/>
    <property type="match status" value="2"/>
</dbReference>
<sequence length="461" mass="48900">MKGDFSRDTFDPRNHYTRVLLQQGRVHLDADFNEQAAIGVHYQRLLARDVIGPEGGPRDNAGFAVITDQAVAKPLGKKLVPGDFLIGAGRYYVNGAVCQNPAALLYSEQPGYPFDDATTTDSLADLPNYTIYLDVWERHINAVEDPGLLEPALGGPDTATRAQLTWQVRALPGGLADGGTDVAGHFVRAVPLLAAQAEPPATNNDPCSVDPAARYRGLENQLYRVEIHAPGPAGAPGSGATFKWSRDNGSVTMPLAGSPAVDTVSNTTAVTLTTLGRDTDLGLVVGGWVELVDDNSTLRHAAAPLLRVHSIDRDDFSVVLEGLADPATGLDPRLHPYLRRWDHDGDPASGGAVAVVESAAGAPQWLDLEDGVQVYFQGADGGAPGDYRTGDYWLIPARTATGDVEWPREDGVADLNPQPLPPHGEEHAYAGLSGVGPGPAGTPGQVFTELRKFFAPLAHAL</sequence>
<gene>
    <name evidence="1" type="ORF">CVV68_13465</name>
</gene>
<accession>A0A2V5L889</accession>
<evidence type="ECO:0000313" key="1">
    <source>
        <dbReference type="EMBL" id="PYI66574.1"/>
    </source>
</evidence>
<protein>
    <submittedName>
        <fullName evidence="1">Uncharacterized protein</fullName>
    </submittedName>
</protein>
<organism evidence="1 2">
    <name type="scientific">Arthrobacter livingstonensis</name>
    <dbReference type="NCBI Taxonomy" id="670078"/>
    <lineage>
        <taxon>Bacteria</taxon>
        <taxon>Bacillati</taxon>
        <taxon>Actinomycetota</taxon>
        <taxon>Actinomycetes</taxon>
        <taxon>Micrococcales</taxon>
        <taxon>Micrococcaceae</taxon>
        <taxon>Arthrobacter</taxon>
    </lineage>
</organism>
<evidence type="ECO:0000313" key="2">
    <source>
        <dbReference type="Proteomes" id="UP000247832"/>
    </source>
</evidence>
<dbReference type="OrthoDB" id="134981at2"/>
<keyword evidence="2" id="KW-1185">Reference proteome</keyword>